<dbReference type="EMBL" id="QMIE01000002">
    <property type="protein sequence ID" value="TVM19496.1"/>
    <property type="molecule type" value="Genomic_DNA"/>
</dbReference>
<feature type="transmembrane region" description="Helical" evidence="5">
    <location>
        <begin position="68"/>
        <end position="88"/>
    </location>
</feature>
<feature type="transmembrane region" description="Helical" evidence="5">
    <location>
        <begin position="306"/>
        <end position="324"/>
    </location>
</feature>
<dbReference type="Gene3D" id="1.25.40.10">
    <property type="entry name" value="Tetratricopeptide repeat domain"/>
    <property type="match status" value="1"/>
</dbReference>
<sequence>MASPRTRFRPTDIALVLIVLTLGMVQLAFGGVFVWGYARMSAMLLGLAIIFMLVRLARLCLSREPLHLPPAVFLVPFLLLALGFVQLVPLPQWLVGLLSPSRAEQLAQLVQIGAVAPDSWLTISVSPHATWLWLSKLASYIAAFLLFLYCLQGRKRVIAAVVVLASLAVLQVFYGSMQAYSHTPRIWWWVKDLHESFVSGTYFNRNHFAGFLEMVLPLWLGFTFWVIHVHSERRLPRKVMEATEGRVRKKRVRTKSLRPYSWHRENWRQKLISFAARLERWARPAACYTVAVVLFVGLLLTGSRGGIIAFFLSLGIMAVLLLFIKKFSVASKALAVLVTVGLVLGLSVGLEQTLVRFEDEEGLHHRIDISRSVLPLVHEYAVTGAGLGNFNEAYFKHSLPRYGGRIELVYAHNDWLQIAAEAGVPGLLVAVGGFSLLLAWAFGKWRTRQDVFITSIGLGLLAGLISIGLHSFSDFNMQIPANALTFSIAMALLAAVLTMRHTRYGMVVEFWNEGIVVHNRAAAAVVLVLGLVVGGVLLNKSMSHAIAENICATERNPMKRIASRCGFDEAFAALDFNPGDPALWAKLATIYQNQNAQSRALRSLHAQKAAEGFTKALARDPVNGRLWLYLGESHIKRFIVLGEPDDLARAENAFVQALHHRPNDAQLLSRLAEHRLWLATLMPEGPLRRQLHHDGIVFARRSLECWRWDWREVMPMVVRYTQDPADLARIIPEYEDPGGKIVRYLEKMNIRFAPGTFDWGNQTESE</sequence>
<feature type="transmembrane region" description="Helical" evidence="5">
    <location>
        <begin position="130"/>
        <end position="150"/>
    </location>
</feature>
<dbReference type="AlphaFoldDB" id="A0A7M3MIH4"/>
<name>A0A7M3MIH4_9BACT</name>
<feature type="transmembrane region" description="Helical" evidence="5">
    <location>
        <begin position="520"/>
        <end position="538"/>
    </location>
</feature>
<evidence type="ECO:0000313" key="7">
    <source>
        <dbReference type="EMBL" id="TVM19496.1"/>
    </source>
</evidence>
<feature type="transmembrane region" description="Helical" evidence="5">
    <location>
        <begin position="12"/>
        <end position="36"/>
    </location>
</feature>
<dbReference type="PANTHER" id="PTHR37422">
    <property type="entry name" value="TEICHURONIC ACID BIOSYNTHESIS PROTEIN TUAE"/>
    <property type="match status" value="1"/>
</dbReference>
<dbReference type="InterPro" id="IPR051533">
    <property type="entry name" value="WaaL-like"/>
</dbReference>
<evidence type="ECO:0000256" key="2">
    <source>
        <dbReference type="ARBA" id="ARBA00022692"/>
    </source>
</evidence>
<proteinExistence type="predicted"/>
<reference evidence="7 8" key="1">
    <citation type="submission" date="2018-06" db="EMBL/GenBank/DDBJ databases">
        <title>Complete genome of Desulfovibrio indonesiensis P37SLT.</title>
        <authorList>
            <person name="Crispim J.S."/>
            <person name="Vidigal P.M.P."/>
            <person name="Silva L.C.F."/>
            <person name="Laguardia C.N."/>
            <person name="Araujo L.C."/>
            <person name="Dias R.S."/>
            <person name="Sousa M.P."/>
            <person name="Paula S.O."/>
            <person name="Silva C."/>
        </authorList>
    </citation>
    <scope>NUCLEOTIDE SEQUENCE [LARGE SCALE GENOMIC DNA]</scope>
    <source>
        <strain evidence="7 8">P37SLT</strain>
    </source>
</reference>
<dbReference type="GO" id="GO:0016020">
    <property type="term" value="C:membrane"/>
    <property type="evidence" value="ECO:0007669"/>
    <property type="project" value="UniProtKB-SubCell"/>
</dbReference>
<evidence type="ECO:0000256" key="3">
    <source>
        <dbReference type="ARBA" id="ARBA00022989"/>
    </source>
</evidence>
<comment type="caution">
    <text evidence="7">The sequence shown here is derived from an EMBL/GenBank/DDBJ whole genome shotgun (WGS) entry which is preliminary data.</text>
</comment>
<accession>A0A7M3MIH4</accession>
<evidence type="ECO:0000256" key="5">
    <source>
        <dbReference type="SAM" id="Phobius"/>
    </source>
</evidence>
<evidence type="ECO:0000256" key="1">
    <source>
        <dbReference type="ARBA" id="ARBA00004141"/>
    </source>
</evidence>
<keyword evidence="4 5" id="KW-0472">Membrane</keyword>
<dbReference type="Proteomes" id="UP000448292">
    <property type="component" value="Unassembled WGS sequence"/>
</dbReference>
<dbReference type="InterPro" id="IPR011990">
    <property type="entry name" value="TPR-like_helical_dom_sf"/>
</dbReference>
<protein>
    <recommendedName>
        <fullName evidence="6">O-antigen ligase-related domain-containing protein</fullName>
    </recommendedName>
</protein>
<dbReference type="RefSeq" id="WP_144301855.1">
    <property type="nucleotide sequence ID" value="NZ_QMIE01000002.1"/>
</dbReference>
<keyword evidence="3 5" id="KW-1133">Transmembrane helix</keyword>
<feature type="transmembrane region" description="Helical" evidence="5">
    <location>
        <begin position="42"/>
        <end position="61"/>
    </location>
</feature>
<keyword evidence="2 5" id="KW-0812">Transmembrane</keyword>
<feature type="transmembrane region" description="Helical" evidence="5">
    <location>
        <begin position="422"/>
        <end position="442"/>
    </location>
</feature>
<feature type="transmembrane region" description="Helical" evidence="5">
    <location>
        <begin position="451"/>
        <end position="473"/>
    </location>
</feature>
<keyword evidence="8" id="KW-1185">Reference proteome</keyword>
<feature type="transmembrane region" description="Helical" evidence="5">
    <location>
        <begin position="333"/>
        <end position="350"/>
    </location>
</feature>
<feature type="transmembrane region" description="Helical" evidence="5">
    <location>
        <begin position="281"/>
        <end position="300"/>
    </location>
</feature>
<organism evidence="7 8">
    <name type="scientific">Oceanidesulfovibrio indonesiensis</name>
    <dbReference type="NCBI Taxonomy" id="54767"/>
    <lineage>
        <taxon>Bacteria</taxon>
        <taxon>Pseudomonadati</taxon>
        <taxon>Thermodesulfobacteriota</taxon>
        <taxon>Desulfovibrionia</taxon>
        <taxon>Desulfovibrionales</taxon>
        <taxon>Desulfovibrionaceae</taxon>
        <taxon>Oceanidesulfovibrio</taxon>
    </lineage>
</organism>
<dbReference type="Pfam" id="PF04932">
    <property type="entry name" value="Wzy_C"/>
    <property type="match status" value="1"/>
</dbReference>
<evidence type="ECO:0000256" key="4">
    <source>
        <dbReference type="ARBA" id="ARBA00023136"/>
    </source>
</evidence>
<gene>
    <name evidence="7" type="ORF">DPQ33_03825</name>
</gene>
<dbReference type="InterPro" id="IPR007016">
    <property type="entry name" value="O-antigen_ligase-rel_domated"/>
</dbReference>
<dbReference type="SUPFAM" id="SSF48452">
    <property type="entry name" value="TPR-like"/>
    <property type="match status" value="1"/>
</dbReference>
<evidence type="ECO:0000313" key="8">
    <source>
        <dbReference type="Proteomes" id="UP000448292"/>
    </source>
</evidence>
<dbReference type="PANTHER" id="PTHR37422:SF13">
    <property type="entry name" value="LIPOPOLYSACCHARIDE BIOSYNTHESIS PROTEIN PA4999-RELATED"/>
    <property type="match status" value="1"/>
</dbReference>
<comment type="subcellular location">
    <subcellularLocation>
        <location evidence="1">Membrane</location>
        <topology evidence="1">Multi-pass membrane protein</topology>
    </subcellularLocation>
</comment>
<feature type="transmembrane region" description="Helical" evidence="5">
    <location>
        <begin position="157"/>
        <end position="174"/>
    </location>
</feature>
<dbReference type="OrthoDB" id="5469233at2"/>
<feature type="transmembrane region" description="Helical" evidence="5">
    <location>
        <begin position="208"/>
        <end position="227"/>
    </location>
</feature>
<evidence type="ECO:0000259" key="6">
    <source>
        <dbReference type="Pfam" id="PF04932"/>
    </source>
</evidence>
<feature type="domain" description="O-antigen ligase-related" evidence="6">
    <location>
        <begin position="290"/>
        <end position="430"/>
    </location>
</feature>
<feature type="transmembrane region" description="Helical" evidence="5">
    <location>
        <begin position="479"/>
        <end position="499"/>
    </location>
</feature>